<gene>
    <name evidence="1" type="ordered locus">SVI_3783</name>
</gene>
<reference evidence="2" key="1">
    <citation type="journal article" date="2010" name="Mol. Biosyst.">
        <title>Complete genome sequence and comparative analysis of Shewanella violacea, a psychrophilic and piezophilic bacterium from deep sea floor sediments.</title>
        <authorList>
            <person name="Aono E."/>
            <person name="Baba T."/>
            <person name="Ara T."/>
            <person name="Nishi T."/>
            <person name="Nakamichi T."/>
            <person name="Inamoto E."/>
            <person name="Toyonaga H."/>
            <person name="Hasegawa M."/>
            <person name="Takai Y."/>
            <person name="Okumura Y."/>
            <person name="Baba M."/>
            <person name="Tomita M."/>
            <person name="Kato C."/>
            <person name="Oshima T."/>
            <person name="Nakasone K."/>
            <person name="Mori H."/>
        </authorList>
    </citation>
    <scope>NUCLEOTIDE SEQUENCE [LARGE SCALE GENOMIC DNA]</scope>
    <source>
        <strain evidence="2">JCM 10179 / CIP 106290 / LMG 19151 / DSS12</strain>
    </source>
</reference>
<evidence type="ECO:0000313" key="2">
    <source>
        <dbReference type="Proteomes" id="UP000002350"/>
    </source>
</evidence>
<protein>
    <submittedName>
        <fullName evidence="1">Uncharacterized protein</fullName>
    </submittedName>
</protein>
<dbReference type="AlphaFoldDB" id="D4ZCK9"/>
<keyword evidence="2" id="KW-1185">Reference proteome</keyword>
<dbReference type="KEGG" id="svo:SVI_3783"/>
<organism evidence="1 2">
    <name type="scientific">Shewanella violacea (strain JCM 10179 / CIP 106290 / LMG 19151 / DSS12)</name>
    <dbReference type="NCBI Taxonomy" id="637905"/>
    <lineage>
        <taxon>Bacteria</taxon>
        <taxon>Pseudomonadati</taxon>
        <taxon>Pseudomonadota</taxon>
        <taxon>Gammaproteobacteria</taxon>
        <taxon>Alteromonadales</taxon>
        <taxon>Shewanellaceae</taxon>
        <taxon>Shewanella</taxon>
    </lineage>
</organism>
<dbReference type="RefSeq" id="WP_013053047.1">
    <property type="nucleotide sequence ID" value="NC_014012.1"/>
</dbReference>
<evidence type="ECO:0000313" key="1">
    <source>
        <dbReference type="EMBL" id="BAJ03754.1"/>
    </source>
</evidence>
<dbReference type="EMBL" id="AP011177">
    <property type="protein sequence ID" value="BAJ03754.1"/>
    <property type="molecule type" value="Genomic_DNA"/>
</dbReference>
<sequence length="177" mass="20966">MPHEPLTQQQREFMLSEVSEPVIAIAKQVNFAERYYALLEQFPKLPGDFNPRVALETKIDLVTAFAYPIRYYKGEGGYFMLNKKKFAYSHMRLMIEMRQWVSFRFNLWRDDTRIGGGSYQQLAVAERLSRGEDICWDDWRVQQQPWCYCEAQLQTVLTELFSLFDDLCQAMPEPPEQ</sequence>
<proteinExistence type="predicted"/>
<dbReference type="OrthoDB" id="9826929at2"/>
<accession>D4ZCK9</accession>
<name>D4ZCK9_SHEVD</name>
<dbReference type="HOGENOM" id="CLU_1524128_0_0_6"/>
<dbReference type="Proteomes" id="UP000002350">
    <property type="component" value="Chromosome"/>
</dbReference>
<dbReference type="eggNOG" id="ENOG5031EW1">
    <property type="taxonomic scope" value="Bacteria"/>
</dbReference>